<feature type="domain" description="Cyclin C-terminal" evidence="7">
    <location>
        <begin position="326"/>
        <end position="442"/>
    </location>
</feature>
<dbReference type="GO" id="GO:0016538">
    <property type="term" value="F:cyclin-dependent protein serine/threonine kinase regulator activity"/>
    <property type="evidence" value="ECO:0007669"/>
    <property type="project" value="InterPro"/>
</dbReference>
<dbReference type="SMART" id="SM00385">
    <property type="entry name" value="CYCLIN"/>
    <property type="match status" value="2"/>
</dbReference>
<dbReference type="InterPro" id="IPR039361">
    <property type="entry name" value="Cyclin"/>
</dbReference>
<dbReference type="SUPFAM" id="SSF47954">
    <property type="entry name" value="Cyclin-like"/>
    <property type="match status" value="2"/>
</dbReference>
<evidence type="ECO:0000259" key="7">
    <source>
        <dbReference type="SMART" id="SM01332"/>
    </source>
</evidence>
<name>D4I5D7_MARGL</name>
<keyword evidence="3" id="KW-0131">Cell cycle</keyword>
<dbReference type="FunFam" id="1.10.472.10:FF:000001">
    <property type="entry name" value="G2/mitotic-specific cyclin"/>
    <property type="match status" value="1"/>
</dbReference>
<dbReference type="Pfam" id="PF02984">
    <property type="entry name" value="Cyclin_C"/>
    <property type="match status" value="1"/>
</dbReference>
<evidence type="ECO:0000256" key="2">
    <source>
        <dbReference type="ARBA" id="ARBA00023127"/>
    </source>
</evidence>
<dbReference type="InterPro" id="IPR046965">
    <property type="entry name" value="Cyclin_A/B-like"/>
</dbReference>
<feature type="compositionally biased region" description="Basic residues" evidence="5">
    <location>
        <begin position="1"/>
        <end position="10"/>
    </location>
</feature>
<keyword evidence="2 4" id="KW-0195">Cyclin</keyword>
<dbReference type="InterPro" id="IPR036915">
    <property type="entry name" value="Cyclin-like_sf"/>
</dbReference>
<evidence type="ECO:0000256" key="5">
    <source>
        <dbReference type="SAM" id="MobiDB-lite"/>
    </source>
</evidence>
<dbReference type="InterPro" id="IPR048258">
    <property type="entry name" value="Cyclins_cyclin-box"/>
</dbReference>
<dbReference type="InterPro" id="IPR006671">
    <property type="entry name" value="Cyclin_N"/>
</dbReference>
<organism evidence="8">
    <name type="scientific">Marthasterias glacialis</name>
    <name type="common">Spiny starfish</name>
    <dbReference type="NCBI Taxonomy" id="7609"/>
    <lineage>
        <taxon>Eukaryota</taxon>
        <taxon>Metazoa</taxon>
        <taxon>Echinodermata</taxon>
        <taxon>Eleutherozoa</taxon>
        <taxon>Asterozoa</taxon>
        <taxon>Asteroidea</taxon>
        <taxon>Forcipulatacea</taxon>
        <taxon>Forcipulatida</taxon>
        <taxon>Asteriidae</taxon>
        <taxon>Marthasterias</taxon>
    </lineage>
</organism>
<gene>
    <name evidence="8" type="primary">cyc B3</name>
</gene>
<evidence type="ECO:0000256" key="3">
    <source>
        <dbReference type="ARBA" id="ARBA00023306"/>
    </source>
</evidence>
<evidence type="ECO:0000259" key="6">
    <source>
        <dbReference type="SMART" id="SM00385"/>
    </source>
</evidence>
<dbReference type="SMART" id="SM01332">
    <property type="entry name" value="Cyclin_C"/>
    <property type="match status" value="1"/>
</dbReference>
<feature type="domain" description="Cyclin-like" evidence="6">
    <location>
        <begin position="233"/>
        <end position="317"/>
    </location>
</feature>
<feature type="domain" description="Cyclin-like" evidence="6">
    <location>
        <begin position="330"/>
        <end position="411"/>
    </location>
</feature>
<evidence type="ECO:0000313" key="8">
    <source>
        <dbReference type="EMBL" id="CBG91877.1"/>
    </source>
</evidence>
<protein>
    <submittedName>
        <fullName evidence="8">Cyclin B3</fullName>
    </submittedName>
</protein>
<dbReference type="PIRSF" id="PIRSF001771">
    <property type="entry name" value="Cyclin_A_B_D_E"/>
    <property type="match status" value="1"/>
</dbReference>
<feature type="region of interest" description="Disordered" evidence="5">
    <location>
        <begin position="117"/>
        <end position="146"/>
    </location>
</feature>
<sequence length="447" mass="50552">MPLALRRKPKTVTVQQIHQDKPSGAPTQRQNKRRSSGSPKGQQPQKRAAFGDIANAKLIRKDDGKKKGTTVTSKKSTTIQQALKAKSLAVKAKPEVIPEKVGEVTDDDDSLEIIMSQGSSQESSSSMSPSSSSQSSVSSSMTENSDEVVLMNHKNEERTAEFDIKDAVAAISLQETPAYDDIDEENKGDPNQSPIYAQDIFNYLKERELLTPIQSYFEKQPEVNTHMRAVLVDWLVEVQENFELNHETLYLAVKLVDRYLMKKVVTRDVLQLLGATALFIACKYDERCPPALDDFKYICDDAYERQQFIDTEMAILRLLDFDLGIPLSYRFLRRYAKCAHASMETLTLARFILEHSLMESQFLETRDSKIAAAALLLAFKMTKTGEWDATLVHYSSYKASELMELTKQLNSMLTATPNKQLMTIRNKYSHKVFYEVAKLPPVDVLQL</sequence>
<dbReference type="Pfam" id="PF00134">
    <property type="entry name" value="Cyclin_N"/>
    <property type="match status" value="1"/>
</dbReference>
<proteinExistence type="evidence at transcript level"/>
<dbReference type="CDD" id="cd20510">
    <property type="entry name" value="CYCLIN_CCNB3_rpt2"/>
    <property type="match status" value="1"/>
</dbReference>
<comment type="similarity">
    <text evidence="4">Belongs to the cyclin family.</text>
</comment>
<feature type="compositionally biased region" description="Low complexity" evidence="5">
    <location>
        <begin position="117"/>
        <end position="141"/>
    </location>
</feature>
<feature type="compositionally biased region" description="Polar residues" evidence="5">
    <location>
        <begin position="36"/>
        <end position="45"/>
    </location>
</feature>
<dbReference type="AlphaFoldDB" id="D4I5D7"/>
<dbReference type="Gene3D" id="1.10.472.10">
    <property type="entry name" value="Cyclin-like"/>
    <property type="match status" value="2"/>
</dbReference>
<dbReference type="CDD" id="cd20508">
    <property type="entry name" value="CYCLIN_CCNB3_rpt1"/>
    <property type="match status" value="1"/>
</dbReference>
<accession>D4I5D7</accession>
<reference evidence="8" key="1">
    <citation type="journal article" date="2010" name="Mol. Reprod. Dev.">
        <title>CDK5 is present in sea urchin and starfish eggs and embryos and can interact with p35, cyclin E and cyclin B3.</title>
        <authorList>
            <person name="Lozano J.C."/>
            <person name="Schatt P."/>
            <person name="Verge V."/>
            <person name="Gobinet J."/>
            <person name="Villey V."/>
            <person name="Peaucellier G."/>
        </authorList>
    </citation>
    <scope>NUCLEOTIDE SEQUENCE</scope>
    <source>
        <tissue evidence="8">Gonad</tissue>
    </source>
</reference>
<evidence type="ECO:0000256" key="4">
    <source>
        <dbReference type="RuleBase" id="RU000383"/>
    </source>
</evidence>
<dbReference type="GO" id="GO:0051301">
    <property type="term" value="P:cell division"/>
    <property type="evidence" value="ECO:0007669"/>
    <property type="project" value="UniProtKB-KW"/>
</dbReference>
<feature type="region of interest" description="Disordered" evidence="5">
    <location>
        <begin position="1"/>
        <end position="79"/>
    </location>
</feature>
<dbReference type="GO" id="GO:0044772">
    <property type="term" value="P:mitotic cell cycle phase transition"/>
    <property type="evidence" value="ECO:0007669"/>
    <property type="project" value="InterPro"/>
</dbReference>
<dbReference type="EMBL" id="FN555231">
    <property type="protein sequence ID" value="CBG91877.1"/>
    <property type="molecule type" value="mRNA"/>
</dbReference>
<feature type="compositionally biased region" description="Low complexity" evidence="5">
    <location>
        <begin position="69"/>
        <end position="79"/>
    </location>
</feature>
<keyword evidence="1" id="KW-0132">Cell division</keyword>
<dbReference type="InterPro" id="IPR004367">
    <property type="entry name" value="Cyclin_C-dom"/>
</dbReference>
<dbReference type="PROSITE" id="PS00292">
    <property type="entry name" value="CYCLINS"/>
    <property type="match status" value="1"/>
</dbReference>
<dbReference type="PANTHER" id="PTHR10177">
    <property type="entry name" value="CYCLINS"/>
    <property type="match status" value="1"/>
</dbReference>
<evidence type="ECO:0000256" key="1">
    <source>
        <dbReference type="ARBA" id="ARBA00022618"/>
    </source>
</evidence>
<dbReference type="InterPro" id="IPR013763">
    <property type="entry name" value="Cyclin-like_dom"/>
</dbReference>